<name>A0A0E9WBF6_ANGAN</name>
<dbReference type="AlphaFoldDB" id="A0A0E9WBF6"/>
<accession>A0A0E9WBF6</accession>
<reference evidence="1" key="2">
    <citation type="journal article" date="2015" name="Fish Shellfish Immunol.">
        <title>Early steps in the European eel (Anguilla anguilla)-Vibrio vulnificus interaction in the gills: Role of the RtxA13 toxin.</title>
        <authorList>
            <person name="Callol A."/>
            <person name="Pajuelo D."/>
            <person name="Ebbesson L."/>
            <person name="Teles M."/>
            <person name="MacKenzie S."/>
            <person name="Amaro C."/>
        </authorList>
    </citation>
    <scope>NUCLEOTIDE SEQUENCE</scope>
</reference>
<evidence type="ECO:0000313" key="1">
    <source>
        <dbReference type="EMBL" id="JAH86890.1"/>
    </source>
</evidence>
<dbReference type="EMBL" id="GBXM01021687">
    <property type="protein sequence ID" value="JAH86890.1"/>
    <property type="molecule type" value="Transcribed_RNA"/>
</dbReference>
<proteinExistence type="predicted"/>
<organism evidence="1">
    <name type="scientific">Anguilla anguilla</name>
    <name type="common">European freshwater eel</name>
    <name type="synonym">Muraena anguilla</name>
    <dbReference type="NCBI Taxonomy" id="7936"/>
    <lineage>
        <taxon>Eukaryota</taxon>
        <taxon>Metazoa</taxon>
        <taxon>Chordata</taxon>
        <taxon>Craniata</taxon>
        <taxon>Vertebrata</taxon>
        <taxon>Euteleostomi</taxon>
        <taxon>Actinopterygii</taxon>
        <taxon>Neopterygii</taxon>
        <taxon>Teleostei</taxon>
        <taxon>Anguilliformes</taxon>
        <taxon>Anguillidae</taxon>
        <taxon>Anguilla</taxon>
    </lineage>
</organism>
<reference evidence="1" key="1">
    <citation type="submission" date="2014-11" db="EMBL/GenBank/DDBJ databases">
        <authorList>
            <person name="Amaro Gonzalez C."/>
        </authorList>
    </citation>
    <scope>NUCLEOTIDE SEQUENCE</scope>
</reference>
<protein>
    <submittedName>
        <fullName evidence="1">Uncharacterized protein</fullName>
    </submittedName>
</protein>
<sequence>MFLIRDDLNKCLALCLGRGENGQMCSSTGKGWDRHRIVFVLTGSTYIPSMMCC</sequence>